<keyword evidence="3" id="KW-0472">Membrane</keyword>
<accession>A0A518CSW1</accession>
<evidence type="ECO:0000313" key="5">
    <source>
        <dbReference type="Proteomes" id="UP000317178"/>
    </source>
</evidence>
<dbReference type="OrthoDB" id="234983at2"/>
<dbReference type="Gene3D" id="2.40.420.20">
    <property type="match status" value="1"/>
</dbReference>
<dbReference type="RefSeq" id="WP_144998392.1">
    <property type="nucleotide sequence ID" value="NZ_CP036281.1"/>
</dbReference>
<feature type="transmembrane region" description="Helical" evidence="3">
    <location>
        <begin position="34"/>
        <end position="57"/>
    </location>
</feature>
<dbReference type="GO" id="GO:0015562">
    <property type="term" value="F:efflux transmembrane transporter activity"/>
    <property type="evidence" value="ECO:0007669"/>
    <property type="project" value="TreeGrafter"/>
</dbReference>
<sequence length="518" mass="56857">MPETSVDLSKLALNRSPEKSTPGVGRPKKWLSRYVFPAGILLVFLAILTAAAGRSFVPATSVTVMSVLTQQGEVQQAGTPLFQAAGWIEPRPTAIRVAALTGGIVEELLVVEGDRVEKAQPIARLISIDSELAVEQAQNNLMLRQGELQRAQAEEAAARVRLEKPVHLQASIAEAESRLAKVRTEINRLPFQIDAAQARLEFATQNRDGKRAAREAIAARILQQAESQFTEANANLEELLQSRKNLEQEMIALQQKVTALTSGLELLVEEKRQLKEAEAKVISADAQRKQAEVELRMARITLERCQIKAPVSGRILKLVAFPGSRVLGMSDNGMHSSSTVVEMYDPDRLQVRADVRLEDVPRVIPGAPVEIETASSKKKLKGRVLQPTSTANIQKNTLEVKVELLDPEVNVRPEMLVTATFLSPETNVTSSQVEQVNRILIPKSVIQSAEQQQFVWIVDSRELAHRQSVSTGNETAAGLIEVTEGLNLTDKLIYPLPENLEEGDSVTVTGEDHTLGMK</sequence>
<keyword evidence="3" id="KW-0812">Transmembrane</keyword>
<feature type="coiled-coil region" evidence="1">
    <location>
        <begin position="222"/>
        <end position="308"/>
    </location>
</feature>
<dbReference type="Gene3D" id="2.40.30.170">
    <property type="match status" value="1"/>
</dbReference>
<dbReference type="PANTHER" id="PTHR30469">
    <property type="entry name" value="MULTIDRUG RESISTANCE PROTEIN MDTA"/>
    <property type="match status" value="1"/>
</dbReference>
<evidence type="ECO:0000256" key="2">
    <source>
        <dbReference type="SAM" id="MobiDB-lite"/>
    </source>
</evidence>
<keyword evidence="3" id="KW-1133">Transmembrane helix</keyword>
<evidence type="ECO:0000256" key="1">
    <source>
        <dbReference type="SAM" id="Coils"/>
    </source>
</evidence>
<organism evidence="4 5">
    <name type="scientific">Polystyrenella longa</name>
    <dbReference type="NCBI Taxonomy" id="2528007"/>
    <lineage>
        <taxon>Bacteria</taxon>
        <taxon>Pseudomonadati</taxon>
        <taxon>Planctomycetota</taxon>
        <taxon>Planctomycetia</taxon>
        <taxon>Planctomycetales</taxon>
        <taxon>Planctomycetaceae</taxon>
        <taxon>Polystyrenella</taxon>
    </lineage>
</organism>
<proteinExistence type="predicted"/>
<keyword evidence="5" id="KW-1185">Reference proteome</keyword>
<feature type="coiled-coil region" evidence="1">
    <location>
        <begin position="134"/>
        <end position="163"/>
    </location>
</feature>
<dbReference type="GO" id="GO:1990281">
    <property type="term" value="C:efflux pump complex"/>
    <property type="evidence" value="ECO:0007669"/>
    <property type="project" value="TreeGrafter"/>
</dbReference>
<dbReference type="EMBL" id="CP036281">
    <property type="protein sequence ID" value="QDU82317.1"/>
    <property type="molecule type" value="Genomic_DNA"/>
</dbReference>
<protein>
    <submittedName>
        <fullName evidence="4">Type I secretion system membrane fusion protein PrsE</fullName>
    </submittedName>
</protein>
<dbReference type="SUPFAM" id="SSF111369">
    <property type="entry name" value="HlyD-like secretion proteins"/>
    <property type="match status" value="1"/>
</dbReference>
<keyword evidence="1" id="KW-0175">Coiled coil</keyword>
<name>A0A518CSW1_9PLAN</name>
<reference evidence="4 5" key="1">
    <citation type="submission" date="2019-02" db="EMBL/GenBank/DDBJ databases">
        <title>Deep-cultivation of Planctomycetes and their phenomic and genomic characterization uncovers novel biology.</title>
        <authorList>
            <person name="Wiegand S."/>
            <person name="Jogler M."/>
            <person name="Boedeker C."/>
            <person name="Pinto D."/>
            <person name="Vollmers J."/>
            <person name="Rivas-Marin E."/>
            <person name="Kohn T."/>
            <person name="Peeters S.H."/>
            <person name="Heuer A."/>
            <person name="Rast P."/>
            <person name="Oberbeckmann S."/>
            <person name="Bunk B."/>
            <person name="Jeske O."/>
            <person name="Meyerdierks A."/>
            <person name="Storesund J.E."/>
            <person name="Kallscheuer N."/>
            <person name="Luecker S."/>
            <person name="Lage O.M."/>
            <person name="Pohl T."/>
            <person name="Merkel B.J."/>
            <person name="Hornburger P."/>
            <person name="Mueller R.-W."/>
            <person name="Bruemmer F."/>
            <person name="Labrenz M."/>
            <person name="Spormann A.M."/>
            <person name="Op den Camp H."/>
            <person name="Overmann J."/>
            <person name="Amann R."/>
            <person name="Jetten M.S.M."/>
            <person name="Mascher T."/>
            <person name="Medema M.H."/>
            <person name="Devos D.P."/>
            <person name="Kaster A.-K."/>
            <person name="Ovreas L."/>
            <person name="Rohde M."/>
            <person name="Galperin M.Y."/>
            <person name="Jogler C."/>
        </authorList>
    </citation>
    <scope>NUCLEOTIDE SEQUENCE [LARGE SCALE GENOMIC DNA]</scope>
    <source>
        <strain evidence="4 5">Pla110</strain>
    </source>
</reference>
<evidence type="ECO:0000313" key="4">
    <source>
        <dbReference type="EMBL" id="QDU82317.1"/>
    </source>
</evidence>
<dbReference type="Proteomes" id="UP000317178">
    <property type="component" value="Chromosome"/>
</dbReference>
<dbReference type="AlphaFoldDB" id="A0A518CSW1"/>
<evidence type="ECO:0000256" key="3">
    <source>
        <dbReference type="SAM" id="Phobius"/>
    </source>
</evidence>
<dbReference type="KEGG" id="plon:Pla110_40720"/>
<dbReference type="Gene3D" id="1.10.287.470">
    <property type="entry name" value="Helix hairpin bin"/>
    <property type="match status" value="1"/>
</dbReference>
<gene>
    <name evidence="4" type="primary">prsE</name>
    <name evidence="4" type="ORF">Pla110_40720</name>
</gene>
<dbReference type="Gene3D" id="2.40.50.100">
    <property type="match status" value="2"/>
</dbReference>
<dbReference type="PANTHER" id="PTHR30469:SF15">
    <property type="entry name" value="HLYD FAMILY OF SECRETION PROTEINS"/>
    <property type="match status" value="1"/>
</dbReference>
<feature type="region of interest" description="Disordered" evidence="2">
    <location>
        <begin position="1"/>
        <end position="25"/>
    </location>
</feature>